<keyword evidence="3" id="KW-1185">Reference proteome</keyword>
<comment type="caution">
    <text evidence="2">The sequence shown here is derived from an EMBL/GenBank/DDBJ whole genome shotgun (WGS) entry which is preliminary data.</text>
</comment>
<accession>A0ABQ9GD74</accession>
<organism evidence="2 3">
    <name type="scientific">Dryococelus australis</name>
    <dbReference type="NCBI Taxonomy" id="614101"/>
    <lineage>
        <taxon>Eukaryota</taxon>
        <taxon>Metazoa</taxon>
        <taxon>Ecdysozoa</taxon>
        <taxon>Arthropoda</taxon>
        <taxon>Hexapoda</taxon>
        <taxon>Insecta</taxon>
        <taxon>Pterygota</taxon>
        <taxon>Neoptera</taxon>
        <taxon>Polyneoptera</taxon>
        <taxon>Phasmatodea</taxon>
        <taxon>Verophasmatodea</taxon>
        <taxon>Anareolatae</taxon>
        <taxon>Phasmatidae</taxon>
        <taxon>Eurycanthinae</taxon>
        <taxon>Dryococelus</taxon>
    </lineage>
</organism>
<name>A0ABQ9GD74_9NEOP</name>
<dbReference type="Proteomes" id="UP001159363">
    <property type="component" value="Chromosome 12"/>
</dbReference>
<gene>
    <name evidence="2" type="ORF">PR048_029381</name>
</gene>
<evidence type="ECO:0000313" key="2">
    <source>
        <dbReference type="EMBL" id="KAJ8870360.1"/>
    </source>
</evidence>
<feature type="compositionally biased region" description="Basic and acidic residues" evidence="1">
    <location>
        <begin position="535"/>
        <end position="545"/>
    </location>
</feature>
<dbReference type="EMBL" id="JARBHB010000013">
    <property type="protein sequence ID" value="KAJ8870360.1"/>
    <property type="molecule type" value="Genomic_DNA"/>
</dbReference>
<feature type="region of interest" description="Disordered" evidence="1">
    <location>
        <begin position="535"/>
        <end position="556"/>
    </location>
</feature>
<sequence length="839" mass="93610">MMVYYKYMSHAGAALATLLVSLADGALYSGGVVLVGRNLPARPSQSSRTLLQPRRITPAGVAVYYFQLTSTTLGNWVFPGEVKWPLIPGTTRLPPRRTGFDYRRGRPGFSHVGIAPDDDAGRPVFSGFSRFPGAAPFHPHRRSRKIQSTENISIGSTSQIREIFQYPNHVPPSQKELWLLAFAEINRVCVCASNHILCTDIKCLPPVADRKQSDTDQDRFHVLPDGWAALRGDNWLAPVPVAVLPRQVSANPITSLTSRAGCLAGEPSISDYAKCQGACRKASLRNYTGAAESWWLVRSPPIKTNRVQSPAGSLPIFASGSRARRCCWSGGFIGDLQFPPALSFRRFSVLTSVPLIGSQDLAVKSRPNLFTHSLTSSSFLVITSSLIATSARRGEGGVAIRHPYLPFRRSHKQLRRLKPCCIRSFGGPRWLSDQHARLPPWRTGPNPRPGHRIFASENRAGRCRWSAGLLGDLPPPPPPPQFRRRSIVTPKTLIGSQDLAQYREVKRFGRLLTARSREPMKAIEVNMDRRRCEGAGEAGDHREDPPTNGIVRHGRGLSPVRLGGRRVPCFKGYYTEVRRQRCSAQSPDLNPMEHLWDELDRRVRARHGRPKSIAQLMAWLQEEWRRILVDVLQTLVESMPDRVAAVIAARDMNFRWRRKWEEIWAALNIEVLRTDEGDRGPRENPPTNGTVRHDSHMRKSGVTRPEIGPGSPLAEAEQANRAATVAPIAPRGLLLLERSFLHFQSRGARNSRRSHVYGIPTRERERERGREGEGSLSPTAPVCKKRHKIYPGDPRRGSKFSLAGKSGLLEAPACNPFAVTSSEALLKFYFQDMPPPRSN</sequence>
<dbReference type="Gene3D" id="3.30.420.10">
    <property type="entry name" value="Ribonuclease H-like superfamily/Ribonuclease H"/>
    <property type="match status" value="1"/>
</dbReference>
<evidence type="ECO:0000256" key="1">
    <source>
        <dbReference type="SAM" id="MobiDB-lite"/>
    </source>
</evidence>
<proteinExistence type="predicted"/>
<feature type="region of interest" description="Disordered" evidence="1">
    <location>
        <begin position="760"/>
        <end position="797"/>
    </location>
</feature>
<evidence type="ECO:0000313" key="3">
    <source>
        <dbReference type="Proteomes" id="UP001159363"/>
    </source>
</evidence>
<dbReference type="InterPro" id="IPR036397">
    <property type="entry name" value="RNaseH_sf"/>
</dbReference>
<feature type="region of interest" description="Disordered" evidence="1">
    <location>
        <begin position="676"/>
        <end position="713"/>
    </location>
</feature>
<reference evidence="2 3" key="1">
    <citation type="submission" date="2023-02" db="EMBL/GenBank/DDBJ databases">
        <title>LHISI_Scaffold_Assembly.</title>
        <authorList>
            <person name="Stuart O.P."/>
            <person name="Cleave R."/>
            <person name="Magrath M.J.L."/>
            <person name="Mikheyev A.S."/>
        </authorList>
    </citation>
    <scope>NUCLEOTIDE SEQUENCE [LARGE SCALE GENOMIC DNA]</scope>
    <source>
        <strain evidence="2">Daus_M_001</strain>
        <tissue evidence="2">Leg muscle</tissue>
    </source>
</reference>
<feature type="compositionally biased region" description="Basic and acidic residues" evidence="1">
    <location>
        <begin position="761"/>
        <end position="773"/>
    </location>
</feature>
<protein>
    <submittedName>
        <fullName evidence="2">Uncharacterized protein</fullName>
    </submittedName>
</protein>